<name>A0AAE1D7S9_9GAST</name>
<sequence>MFCKILPATRLRHSQPLNSSGEAANDKSHVENKGTTIFNKSNQSNEVLISGGKFWQITLIADAMGNRLALERTATATLLNDGYSRVKPIRRLIKDQRNMYIIPDAIPRSSQKVDESEDWCETPGM</sequence>
<keyword evidence="2" id="KW-1185">Reference proteome</keyword>
<evidence type="ECO:0000313" key="2">
    <source>
        <dbReference type="Proteomes" id="UP001283361"/>
    </source>
</evidence>
<dbReference type="Proteomes" id="UP001283361">
    <property type="component" value="Unassembled WGS sequence"/>
</dbReference>
<reference evidence="1" key="1">
    <citation type="journal article" date="2023" name="G3 (Bethesda)">
        <title>A reference genome for the long-term kleptoplast-retaining sea slug Elysia crispata morphotype clarki.</title>
        <authorList>
            <person name="Eastman K.E."/>
            <person name="Pendleton A.L."/>
            <person name="Shaikh M.A."/>
            <person name="Suttiyut T."/>
            <person name="Ogas R."/>
            <person name="Tomko P."/>
            <person name="Gavelis G."/>
            <person name="Widhalm J.R."/>
            <person name="Wisecaver J.H."/>
        </authorList>
    </citation>
    <scope>NUCLEOTIDE SEQUENCE</scope>
    <source>
        <strain evidence="1">ECLA1</strain>
    </source>
</reference>
<evidence type="ECO:0000313" key="1">
    <source>
        <dbReference type="EMBL" id="KAK3759900.1"/>
    </source>
</evidence>
<accession>A0AAE1D7S9</accession>
<organism evidence="1 2">
    <name type="scientific">Elysia crispata</name>
    <name type="common">lettuce slug</name>
    <dbReference type="NCBI Taxonomy" id="231223"/>
    <lineage>
        <taxon>Eukaryota</taxon>
        <taxon>Metazoa</taxon>
        <taxon>Spiralia</taxon>
        <taxon>Lophotrochozoa</taxon>
        <taxon>Mollusca</taxon>
        <taxon>Gastropoda</taxon>
        <taxon>Heterobranchia</taxon>
        <taxon>Euthyneura</taxon>
        <taxon>Panpulmonata</taxon>
        <taxon>Sacoglossa</taxon>
        <taxon>Placobranchoidea</taxon>
        <taxon>Plakobranchidae</taxon>
        <taxon>Elysia</taxon>
    </lineage>
</organism>
<gene>
    <name evidence="1" type="ORF">RRG08_044473</name>
</gene>
<protein>
    <submittedName>
        <fullName evidence="1">Uncharacterized protein</fullName>
    </submittedName>
</protein>
<dbReference type="AlphaFoldDB" id="A0AAE1D7S9"/>
<dbReference type="EMBL" id="JAWDGP010005062">
    <property type="protein sequence ID" value="KAK3759900.1"/>
    <property type="molecule type" value="Genomic_DNA"/>
</dbReference>
<proteinExistence type="predicted"/>
<comment type="caution">
    <text evidence="1">The sequence shown here is derived from an EMBL/GenBank/DDBJ whole genome shotgun (WGS) entry which is preliminary data.</text>
</comment>